<accession>A0AAE0SMY8</accession>
<sequence length="291" mass="33754">MKNAFFFIAGLLTNVQSVATGFETVWVRDVTAQFQIDKRSLDDLDLPDQLTFDLRLGLDNINLNLKRNYDIDPNADIYVVQKLRNGRSFLAKANELEKETVAYYQDKDNGAFMTVRCVKRSKHKCDRIINGNIRIGDYNYDLRPDESDVASGHTSKVPSLIGKRYVLLDEANIEQENIRERYDKTRQLRKDYYVKIAVLIDSGVWNYYASRVFPADPLRNNNRVRRRIREAFSHIIHGEEHLFPHNRSKVVIANGTKYIDAYHYSADLTEWLTNVGNAILPPFDHAMLFTT</sequence>
<proteinExistence type="predicted"/>
<protein>
    <submittedName>
        <fullName evidence="2">Uncharacterized protein</fullName>
    </submittedName>
</protein>
<organism evidence="2 3">
    <name type="scientific">Potamilus streckersoni</name>
    <dbReference type="NCBI Taxonomy" id="2493646"/>
    <lineage>
        <taxon>Eukaryota</taxon>
        <taxon>Metazoa</taxon>
        <taxon>Spiralia</taxon>
        <taxon>Lophotrochozoa</taxon>
        <taxon>Mollusca</taxon>
        <taxon>Bivalvia</taxon>
        <taxon>Autobranchia</taxon>
        <taxon>Heteroconchia</taxon>
        <taxon>Palaeoheterodonta</taxon>
        <taxon>Unionida</taxon>
        <taxon>Unionoidea</taxon>
        <taxon>Unionidae</taxon>
        <taxon>Ambleminae</taxon>
        <taxon>Lampsilini</taxon>
        <taxon>Potamilus</taxon>
    </lineage>
</organism>
<feature type="chain" id="PRO_5041927356" evidence="1">
    <location>
        <begin position="21"/>
        <end position="291"/>
    </location>
</feature>
<keyword evidence="1" id="KW-0732">Signal</keyword>
<dbReference type="EMBL" id="JAEAOA010000865">
    <property type="protein sequence ID" value="KAK3594368.1"/>
    <property type="molecule type" value="Genomic_DNA"/>
</dbReference>
<reference evidence="2" key="3">
    <citation type="submission" date="2023-05" db="EMBL/GenBank/DDBJ databases">
        <authorList>
            <person name="Smith C.H."/>
        </authorList>
    </citation>
    <scope>NUCLEOTIDE SEQUENCE</scope>
    <source>
        <strain evidence="2">CHS0354</strain>
        <tissue evidence="2">Mantle</tissue>
    </source>
</reference>
<keyword evidence="3" id="KW-1185">Reference proteome</keyword>
<evidence type="ECO:0000256" key="1">
    <source>
        <dbReference type="SAM" id="SignalP"/>
    </source>
</evidence>
<reference evidence="2" key="1">
    <citation type="journal article" date="2021" name="Genome Biol. Evol.">
        <title>A High-Quality Reference Genome for a Parasitic Bivalve with Doubly Uniparental Inheritance (Bivalvia: Unionida).</title>
        <authorList>
            <person name="Smith C.H."/>
        </authorList>
    </citation>
    <scope>NUCLEOTIDE SEQUENCE</scope>
    <source>
        <strain evidence="2">CHS0354</strain>
    </source>
</reference>
<name>A0AAE0SMY8_9BIVA</name>
<evidence type="ECO:0000313" key="3">
    <source>
        <dbReference type="Proteomes" id="UP001195483"/>
    </source>
</evidence>
<feature type="signal peptide" evidence="1">
    <location>
        <begin position="1"/>
        <end position="20"/>
    </location>
</feature>
<gene>
    <name evidence="2" type="ORF">CHS0354_014074</name>
</gene>
<comment type="caution">
    <text evidence="2">The sequence shown here is derived from an EMBL/GenBank/DDBJ whole genome shotgun (WGS) entry which is preliminary data.</text>
</comment>
<reference evidence="2" key="2">
    <citation type="journal article" date="2021" name="Genome Biol. Evol.">
        <title>Developing a high-quality reference genome for a parasitic bivalve with doubly uniparental inheritance (Bivalvia: Unionida).</title>
        <authorList>
            <person name="Smith C.H."/>
        </authorList>
    </citation>
    <scope>NUCLEOTIDE SEQUENCE</scope>
    <source>
        <strain evidence="2">CHS0354</strain>
        <tissue evidence="2">Mantle</tissue>
    </source>
</reference>
<evidence type="ECO:0000313" key="2">
    <source>
        <dbReference type="EMBL" id="KAK3594368.1"/>
    </source>
</evidence>
<dbReference type="Proteomes" id="UP001195483">
    <property type="component" value="Unassembled WGS sequence"/>
</dbReference>
<dbReference type="AlphaFoldDB" id="A0AAE0SMY8"/>